<dbReference type="PANTHER" id="PTHR44157:SF1">
    <property type="entry name" value="DNAJ HOMOLOG SUBFAMILY C MEMBER 11"/>
    <property type="match status" value="1"/>
</dbReference>
<dbReference type="Gene3D" id="1.10.287.110">
    <property type="entry name" value="DnaJ domain"/>
    <property type="match status" value="1"/>
</dbReference>
<sequence>MWTMPQTSRSDNPDGQNAHNGSNVSAINGANMPKADEENGGGHCSDGSENDYDRLKDYPETIDYYSLLALARDPPPTEAQIRSAYKTLTLSFHPDKQPEALREAATAHYNKIRDAYETLLDPKKRVVYDMLGEEGVRHTWAEGGLMGRNGYAESQQIGVKAMDEAEFRRWFLEAMKRRERAILNDLVDASGVIHLSVDATSMFETTPDGDVSIRVPNLRPSAFLLGYALPIPLPDLSWFYSSKSAANGEGNEDRDEPPTGDGLSANQMPTKLQLQASVNGRFGKTVQTVKLLNPETGEKFDGQMQIPLTIRNANVNFGATFTHVISSDPSRRSILKGPLLSFLGDAVVTINTPLLPQPLAQASISKLITPIEGTRPFSLTVKSTCSSSPLLCPPDLGLTISRMVGAAGVVTCDWSSGSLSWPEFLMGIFMDASKRDQYGEFLRIYSMSGISIGYTSLPTILLPADPHDDDHETDEGDRDMLFPDHDHNHPKQPQQLPEPNETWGFNLGSSPAGVNLTMQYGRTIFARKPAEPLRSEWSSEGYYPSKSRSGSGAIRLGLRVVIESDLSMGWSLSGSRRVGEFTRMGLTVSTIGGMGLGCSVSWSRLGQTFKIPIALCPVDKITGDLCTLAVIMPAAVYGAVEFGYLRPRARRREKQEIAKMQKRLTKLVAKRKAESVQAVSMMRDQVLRRQDREADRDGLVVVHAEYGCPPTATLKNKKQQNGTTAVDECYEEGMIDVTIPVAALVDQGQLVLSRRVNKSHIPGFYDPFPFRPKLLRVRYRFAGREHLVEAWDSEGITCPMKSHLL</sequence>
<evidence type="ECO:0000259" key="3">
    <source>
        <dbReference type="PROSITE" id="PS50076"/>
    </source>
</evidence>
<dbReference type="VEuPathDB" id="FungiDB:I7I52_03911"/>
<evidence type="ECO:0000313" key="4">
    <source>
        <dbReference type="EMBL" id="KAG5305299.1"/>
    </source>
</evidence>
<dbReference type="PANTHER" id="PTHR44157">
    <property type="entry name" value="DNAJ HOMOLOG SUBFAMILY C MEMBER 11"/>
    <property type="match status" value="1"/>
</dbReference>
<gene>
    <name evidence="4" type="ORF">I7I52_03911</name>
</gene>
<organism evidence="4 5">
    <name type="scientific">Ajellomyces capsulatus</name>
    <name type="common">Darling's disease fungus</name>
    <name type="synonym">Histoplasma capsulatum</name>
    <dbReference type="NCBI Taxonomy" id="5037"/>
    <lineage>
        <taxon>Eukaryota</taxon>
        <taxon>Fungi</taxon>
        <taxon>Dikarya</taxon>
        <taxon>Ascomycota</taxon>
        <taxon>Pezizomycotina</taxon>
        <taxon>Eurotiomycetes</taxon>
        <taxon>Eurotiomycetidae</taxon>
        <taxon>Onygenales</taxon>
        <taxon>Ajellomycetaceae</taxon>
        <taxon>Histoplasma</taxon>
    </lineage>
</organism>
<dbReference type="OrthoDB" id="666364at2759"/>
<dbReference type="AlphaFoldDB" id="A0A8H8D8V6"/>
<dbReference type="InterPro" id="IPR052243">
    <property type="entry name" value="Mito_inner_membrane_organizer"/>
</dbReference>
<dbReference type="SUPFAM" id="SSF46565">
    <property type="entry name" value="Chaperone J-domain"/>
    <property type="match status" value="1"/>
</dbReference>
<dbReference type="EMBL" id="JAEVHI010000001">
    <property type="protein sequence ID" value="KAG5305299.1"/>
    <property type="molecule type" value="Genomic_DNA"/>
</dbReference>
<dbReference type="InterPro" id="IPR024586">
    <property type="entry name" value="DnaJ-like_C11_C"/>
</dbReference>
<dbReference type="PROSITE" id="PS50076">
    <property type="entry name" value="DNAJ_2"/>
    <property type="match status" value="1"/>
</dbReference>
<feature type="region of interest" description="Disordered" evidence="2">
    <location>
        <begin position="464"/>
        <end position="496"/>
    </location>
</feature>
<keyword evidence="1" id="KW-0143">Chaperone</keyword>
<feature type="domain" description="J" evidence="3">
    <location>
        <begin position="63"/>
        <end position="132"/>
    </location>
</feature>
<accession>A0A8H8D8V6</accession>
<feature type="compositionally biased region" description="Polar residues" evidence="2">
    <location>
        <begin position="1"/>
        <end position="28"/>
    </location>
</feature>
<feature type="compositionally biased region" description="Basic and acidic residues" evidence="2">
    <location>
        <begin position="478"/>
        <end position="489"/>
    </location>
</feature>
<dbReference type="Pfam" id="PF00226">
    <property type="entry name" value="DnaJ"/>
    <property type="match status" value="1"/>
</dbReference>
<dbReference type="PRINTS" id="PR00625">
    <property type="entry name" value="JDOMAIN"/>
</dbReference>
<dbReference type="GO" id="GO:0005739">
    <property type="term" value="C:mitochondrion"/>
    <property type="evidence" value="ECO:0007669"/>
    <property type="project" value="GOC"/>
</dbReference>
<feature type="region of interest" description="Disordered" evidence="2">
    <location>
        <begin position="245"/>
        <end position="266"/>
    </location>
</feature>
<dbReference type="CDD" id="cd06257">
    <property type="entry name" value="DnaJ"/>
    <property type="match status" value="1"/>
</dbReference>
<dbReference type="InterPro" id="IPR036869">
    <property type="entry name" value="J_dom_sf"/>
</dbReference>
<evidence type="ECO:0000256" key="2">
    <source>
        <dbReference type="SAM" id="MobiDB-lite"/>
    </source>
</evidence>
<evidence type="ECO:0000256" key="1">
    <source>
        <dbReference type="ARBA" id="ARBA00023186"/>
    </source>
</evidence>
<evidence type="ECO:0000313" key="5">
    <source>
        <dbReference type="Proteomes" id="UP000670092"/>
    </source>
</evidence>
<proteinExistence type="predicted"/>
<feature type="region of interest" description="Disordered" evidence="2">
    <location>
        <begin position="1"/>
        <end position="55"/>
    </location>
</feature>
<dbReference type="SMART" id="SM00271">
    <property type="entry name" value="DnaJ"/>
    <property type="match status" value="1"/>
</dbReference>
<protein>
    <submittedName>
        <fullName evidence="4">DnaJ domain-containing protein</fullName>
    </submittedName>
</protein>
<comment type="caution">
    <text evidence="4">The sequence shown here is derived from an EMBL/GenBank/DDBJ whole genome shotgun (WGS) entry which is preliminary data.</text>
</comment>
<reference evidence="4 5" key="1">
    <citation type="submission" date="2021-01" db="EMBL/GenBank/DDBJ databases">
        <title>Chromosome-level genome assembly of a human fungal pathogen reveals clustering of transcriptionally co-regulated genes.</title>
        <authorList>
            <person name="Voorhies M."/>
            <person name="Cohen S."/>
            <person name="Shea T.P."/>
            <person name="Petrus S."/>
            <person name="Munoz J.F."/>
            <person name="Poplawski S."/>
            <person name="Goldman W.E."/>
            <person name="Michael T."/>
            <person name="Cuomo C.A."/>
            <person name="Sil A."/>
            <person name="Beyhan S."/>
        </authorList>
    </citation>
    <scope>NUCLEOTIDE SEQUENCE [LARGE SCALE GENOMIC DNA]</scope>
    <source>
        <strain evidence="4 5">G184AR</strain>
    </source>
</reference>
<name>A0A8H8D8V6_AJECA</name>
<dbReference type="PROSITE" id="PS00636">
    <property type="entry name" value="DNAJ_1"/>
    <property type="match status" value="1"/>
</dbReference>
<dbReference type="Proteomes" id="UP000670092">
    <property type="component" value="Unassembled WGS sequence"/>
</dbReference>
<dbReference type="GO" id="GO:0042407">
    <property type="term" value="P:cristae formation"/>
    <property type="evidence" value="ECO:0007669"/>
    <property type="project" value="TreeGrafter"/>
</dbReference>
<dbReference type="InterPro" id="IPR018253">
    <property type="entry name" value="DnaJ_domain_CS"/>
</dbReference>
<dbReference type="InterPro" id="IPR001623">
    <property type="entry name" value="DnaJ_domain"/>
</dbReference>
<dbReference type="Pfam" id="PF11875">
    <property type="entry name" value="DnaJ-like_C11_C"/>
    <property type="match status" value="1"/>
</dbReference>